<proteinExistence type="predicted"/>
<protein>
    <submittedName>
        <fullName evidence="2">Uncharacterized protein</fullName>
    </submittedName>
</protein>
<name>A0A482VUK5_ASBVE</name>
<evidence type="ECO:0000313" key="2">
    <source>
        <dbReference type="EMBL" id="RZC36420.1"/>
    </source>
</evidence>
<dbReference type="AlphaFoldDB" id="A0A482VUK5"/>
<dbReference type="Proteomes" id="UP000292052">
    <property type="component" value="Unassembled WGS sequence"/>
</dbReference>
<dbReference type="EMBL" id="QDEB01062179">
    <property type="protein sequence ID" value="RZC36420.1"/>
    <property type="molecule type" value="Genomic_DNA"/>
</dbReference>
<evidence type="ECO:0000256" key="1">
    <source>
        <dbReference type="SAM" id="MobiDB-lite"/>
    </source>
</evidence>
<sequence length="189" mass="20952">MRLVKEAQVFLREVILTLQSRKRLSSASTFLGVHLRAGCFSAAERTPRNSMDESRVGCATFDGVILPSAAVHRQGRRSRRRTRRPRIDPVGLLRSARSAFDSTLRAVFGSGFVAKLGLPHKQNIAPQRSRFITNTRALLTTQAPRGGSVPKPARLRHDVDSSGASRPVSTEPPQLLDVLPAVRDEYFRQ</sequence>
<keyword evidence="3" id="KW-1185">Reference proteome</keyword>
<gene>
    <name evidence="2" type="ORF">BDFB_006868</name>
</gene>
<comment type="caution">
    <text evidence="2">The sequence shown here is derived from an EMBL/GenBank/DDBJ whole genome shotgun (WGS) entry which is preliminary data.</text>
</comment>
<feature type="compositionally biased region" description="Polar residues" evidence="1">
    <location>
        <begin position="162"/>
        <end position="172"/>
    </location>
</feature>
<reference evidence="2 3" key="1">
    <citation type="submission" date="2017-03" db="EMBL/GenBank/DDBJ databases">
        <title>Genome of the blue death feigning beetle - Asbolus verrucosus.</title>
        <authorList>
            <person name="Rider S.D."/>
        </authorList>
    </citation>
    <scope>NUCLEOTIDE SEQUENCE [LARGE SCALE GENOMIC DNA]</scope>
    <source>
        <strain evidence="2">Butters</strain>
        <tissue evidence="2">Head and leg muscle</tissue>
    </source>
</reference>
<accession>A0A482VUK5</accession>
<organism evidence="2 3">
    <name type="scientific">Asbolus verrucosus</name>
    <name type="common">Desert ironclad beetle</name>
    <dbReference type="NCBI Taxonomy" id="1661398"/>
    <lineage>
        <taxon>Eukaryota</taxon>
        <taxon>Metazoa</taxon>
        <taxon>Ecdysozoa</taxon>
        <taxon>Arthropoda</taxon>
        <taxon>Hexapoda</taxon>
        <taxon>Insecta</taxon>
        <taxon>Pterygota</taxon>
        <taxon>Neoptera</taxon>
        <taxon>Endopterygota</taxon>
        <taxon>Coleoptera</taxon>
        <taxon>Polyphaga</taxon>
        <taxon>Cucujiformia</taxon>
        <taxon>Tenebrionidae</taxon>
        <taxon>Pimeliinae</taxon>
        <taxon>Asbolus</taxon>
    </lineage>
</organism>
<feature type="region of interest" description="Disordered" evidence="1">
    <location>
        <begin position="140"/>
        <end position="174"/>
    </location>
</feature>
<evidence type="ECO:0000313" key="3">
    <source>
        <dbReference type="Proteomes" id="UP000292052"/>
    </source>
</evidence>